<dbReference type="EMBL" id="JARQWQ010000017">
    <property type="protein sequence ID" value="KAK2566218.1"/>
    <property type="molecule type" value="Genomic_DNA"/>
</dbReference>
<accession>A0AAD9QRN6</accession>
<proteinExistence type="predicted"/>
<reference evidence="1" key="1">
    <citation type="journal article" date="2023" name="G3 (Bethesda)">
        <title>Whole genome assembly and annotation of the endangered Caribbean coral Acropora cervicornis.</title>
        <authorList>
            <person name="Selwyn J.D."/>
            <person name="Vollmer S.V."/>
        </authorList>
    </citation>
    <scope>NUCLEOTIDE SEQUENCE</scope>
    <source>
        <strain evidence="1">K2</strain>
    </source>
</reference>
<dbReference type="PANTHER" id="PTHR34615">
    <property type="entry name" value="PX DOMAIN-CONTAINING PROTEIN"/>
    <property type="match status" value="1"/>
</dbReference>
<name>A0AAD9QRN6_ACRCE</name>
<dbReference type="AlphaFoldDB" id="A0AAD9QRN6"/>
<sequence>MAAKRFDKHHFVRLVNGLRLLDFYVCRQRTVCPGMEALLILLQRLTYPNRWCELTQMFGRPEPELSLIFNEQKKINRKE</sequence>
<feature type="non-terminal residue" evidence="1">
    <location>
        <position position="1"/>
    </location>
</feature>
<organism evidence="1 2">
    <name type="scientific">Acropora cervicornis</name>
    <name type="common">Staghorn coral</name>
    <dbReference type="NCBI Taxonomy" id="6130"/>
    <lineage>
        <taxon>Eukaryota</taxon>
        <taxon>Metazoa</taxon>
        <taxon>Cnidaria</taxon>
        <taxon>Anthozoa</taxon>
        <taxon>Hexacorallia</taxon>
        <taxon>Scleractinia</taxon>
        <taxon>Astrocoeniina</taxon>
        <taxon>Acroporidae</taxon>
        <taxon>Acropora</taxon>
    </lineage>
</organism>
<dbReference type="Proteomes" id="UP001249851">
    <property type="component" value="Unassembled WGS sequence"/>
</dbReference>
<gene>
    <name evidence="1" type="ORF">P5673_009686</name>
</gene>
<dbReference type="PANTHER" id="PTHR34615:SF1">
    <property type="entry name" value="PX DOMAIN-CONTAINING PROTEIN"/>
    <property type="match status" value="1"/>
</dbReference>
<evidence type="ECO:0000313" key="1">
    <source>
        <dbReference type="EMBL" id="KAK2566218.1"/>
    </source>
</evidence>
<keyword evidence="2" id="KW-1185">Reference proteome</keyword>
<comment type="caution">
    <text evidence="1">The sequence shown here is derived from an EMBL/GenBank/DDBJ whole genome shotgun (WGS) entry which is preliminary data.</text>
</comment>
<evidence type="ECO:0000313" key="2">
    <source>
        <dbReference type="Proteomes" id="UP001249851"/>
    </source>
</evidence>
<protein>
    <submittedName>
        <fullName evidence="1">Uncharacterized protein</fullName>
    </submittedName>
</protein>
<reference evidence="1" key="2">
    <citation type="journal article" date="2023" name="Science">
        <title>Genomic signatures of disease resistance in endangered staghorn corals.</title>
        <authorList>
            <person name="Vollmer S.V."/>
            <person name="Selwyn J.D."/>
            <person name="Despard B.A."/>
            <person name="Roesel C.L."/>
        </authorList>
    </citation>
    <scope>NUCLEOTIDE SEQUENCE</scope>
    <source>
        <strain evidence="1">K2</strain>
    </source>
</reference>